<evidence type="ECO:0000259" key="6">
    <source>
        <dbReference type="Pfam" id="PF04542"/>
    </source>
</evidence>
<feature type="domain" description="RNA polymerase sigma-70 region 2" evidence="6">
    <location>
        <begin position="5"/>
        <end position="70"/>
    </location>
</feature>
<protein>
    <submittedName>
        <fullName evidence="8">Sigma-70 family RNA polymerase sigma factor</fullName>
    </submittedName>
</protein>
<evidence type="ECO:0000256" key="1">
    <source>
        <dbReference type="ARBA" id="ARBA00010641"/>
    </source>
</evidence>
<dbReference type="EMBL" id="RCWJ01000001">
    <property type="protein sequence ID" value="RLQ85943.1"/>
    <property type="molecule type" value="Genomic_DNA"/>
</dbReference>
<dbReference type="Pfam" id="PF04542">
    <property type="entry name" value="Sigma70_r2"/>
    <property type="match status" value="1"/>
</dbReference>
<dbReference type="Gene3D" id="1.10.1740.10">
    <property type="match status" value="1"/>
</dbReference>
<dbReference type="AlphaFoldDB" id="A0A3L7J5Q1"/>
<keyword evidence="2" id="KW-0805">Transcription regulation</keyword>
<dbReference type="InterPro" id="IPR014284">
    <property type="entry name" value="RNA_pol_sigma-70_dom"/>
</dbReference>
<dbReference type="InterPro" id="IPR013249">
    <property type="entry name" value="RNA_pol_sigma70_r4_t2"/>
</dbReference>
<dbReference type="SUPFAM" id="SSF88659">
    <property type="entry name" value="Sigma3 and sigma4 domains of RNA polymerase sigma factors"/>
    <property type="match status" value="1"/>
</dbReference>
<feature type="domain" description="RNA polymerase sigma factor 70 region 4 type 2" evidence="7">
    <location>
        <begin position="101"/>
        <end position="152"/>
    </location>
</feature>
<keyword evidence="5" id="KW-0804">Transcription</keyword>
<dbReference type="Gene3D" id="1.10.10.10">
    <property type="entry name" value="Winged helix-like DNA-binding domain superfamily/Winged helix DNA-binding domain"/>
    <property type="match status" value="1"/>
</dbReference>
<evidence type="ECO:0000256" key="5">
    <source>
        <dbReference type="ARBA" id="ARBA00023163"/>
    </source>
</evidence>
<dbReference type="GO" id="GO:0006352">
    <property type="term" value="P:DNA-templated transcription initiation"/>
    <property type="evidence" value="ECO:0007669"/>
    <property type="project" value="InterPro"/>
</dbReference>
<proteinExistence type="inferred from homology"/>
<sequence>MTAAVEANAADVLAYFRRRANPTEDAADLLAQTLLTVWRRVADLPTDETRARMWMFGVARRVLANYERGKMRHSDLAAKLRHTLITDRSKSDNDPADEHTDIWAAVATLPAVQRELVLLVHGDGFTVTEAASLMSASKSTTRSRYATALQSLRTVLHDYAPMATE</sequence>
<evidence type="ECO:0000256" key="2">
    <source>
        <dbReference type="ARBA" id="ARBA00023015"/>
    </source>
</evidence>
<comment type="similarity">
    <text evidence="1">Belongs to the sigma-70 factor family. ECF subfamily.</text>
</comment>
<comment type="caution">
    <text evidence="8">The sequence shown here is derived from an EMBL/GenBank/DDBJ whole genome shotgun (WGS) entry which is preliminary data.</text>
</comment>
<name>A0A3L7J5Q1_9MICO</name>
<evidence type="ECO:0000313" key="8">
    <source>
        <dbReference type="EMBL" id="RLQ85943.1"/>
    </source>
</evidence>
<accession>A0A3L7J5Q1</accession>
<evidence type="ECO:0000256" key="4">
    <source>
        <dbReference type="ARBA" id="ARBA00023125"/>
    </source>
</evidence>
<evidence type="ECO:0000256" key="3">
    <source>
        <dbReference type="ARBA" id="ARBA00023082"/>
    </source>
</evidence>
<dbReference type="Proteomes" id="UP000282460">
    <property type="component" value="Unassembled WGS sequence"/>
</dbReference>
<dbReference type="Pfam" id="PF08281">
    <property type="entry name" value="Sigma70_r4_2"/>
    <property type="match status" value="1"/>
</dbReference>
<keyword evidence="9" id="KW-1185">Reference proteome</keyword>
<dbReference type="PANTHER" id="PTHR43133">
    <property type="entry name" value="RNA POLYMERASE ECF-TYPE SIGMA FACTO"/>
    <property type="match status" value="1"/>
</dbReference>
<dbReference type="InterPro" id="IPR013325">
    <property type="entry name" value="RNA_pol_sigma_r2"/>
</dbReference>
<dbReference type="InterPro" id="IPR007627">
    <property type="entry name" value="RNA_pol_sigma70_r2"/>
</dbReference>
<dbReference type="NCBIfam" id="TIGR02937">
    <property type="entry name" value="sigma70-ECF"/>
    <property type="match status" value="1"/>
</dbReference>
<dbReference type="InterPro" id="IPR039425">
    <property type="entry name" value="RNA_pol_sigma-70-like"/>
</dbReference>
<reference evidence="8 9" key="1">
    <citation type="submission" date="2018-10" db="EMBL/GenBank/DDBJ databases">
        <authorList>
            <person name="Li J."/>
        </authorList>
    </citation>
    <scope>NUCLEOTIDE SEQUENCE [LARGE SCALE GENOMIC DNA]</scope>
    <source>
        <strain evidence="8 9">ZD1-4</strain>
    </source>
</reference>
<organism evidence="8 9">
    <name type="scientific">Mycetocola zhadangensis</name>
    <dbReference type="NCBI Taxonomy" id="1164595"/>
    <lineage>
        <taxon>Bacteria</taxon>
        <taxon>Bacillati</taxon>
        <taxon>Actinomycetota</taxon>
        <taxon>Actinomycetes</taxon>
        <taxon>Micrococcales</taxon>
        <taxon>Microbacteriaceae</taxon>
        <taxon>Mycetocola</taxon>
    </lineage>
</organism>
<dbReference type="GO" id="GO:0016987">
    <property type="term" value="F:sigma factor activity"/>
    <property type="evidence" value="ECO:0007669"/>
    <property type="project" value="UniProtKB-KW"/>
</dbReference>
<dbReference type="InterPro" id="IPR013324">
    <property type="entry name" value="RNA_pol_sigma_r3/r4-like"/>
</dbReference>
<keyword evidence="4" id="KW-0238">DNA-binding</keyword>
<dbReference type="InterPro" id="IPR036388">
    <property type="entry name" value="WH-like_DNA-bd_sf"/>
</dbReference>
<dbReference type="GO" id="GO:0003677">
    <property type="term" value="F:DNA binding"/>
    <property type="evidence" value="ECO:0007669"/>
    <property type="project" value="UniProtKB-KW"/>
</dbReference>
<evidence type="ECO:0000259" key="7">
    <source>
        <dbReference type="Pfam" id="PF08281"/>
    </source>
</evidence>
<dbReference type="SUPFAM" id="SSF88946">
    <property type="entry name" value="Sigma2 domain of RNA polymerase sigma factors"/>
    <property type="match status" value="1"/>
</dbReference>
<gene>
    <name evidence="8" type="ORF">D9V28_03610</name>
</gene>
<keyword evidence="3" id="KW-0731">Sigma factor</keyword>
<dbReference type="PANTHER" id="PTHR43133:SF8">
    <property type="entry name" value="RNA POLYMERASE SIGMA FACTOR HI_1459-RELATED"/>
    <property type="match status" value="1"/>
</dbReference>
<dbReference type="OrthoDB" id="3747638at2"/>
<evidence type="ECO:0000313" key="9">
    <source>
        <dbReference type="Proteomes" id="UP000282460"/>
    </source>
</evidence>
<dbReference type="RefSeq" id="WP_121658305.1">
    <property type="nucleotide sequence ID" value="NZ_BMEK01000001.1"/>
</dbReference>